<evidence type="ECO:0000313" key="1">
    <source>
        <dbReference type="EMBL" id="VFS67686.1"/>
    </source>
</evidence>
<dbReference type="Proteomes" id="UP000345637">
    <property type="component" value="Unassembled WGS sequence"/>
</dbReference>
<dbReference type="AlphaFoldDB" id="A0A485B4S2"/>
<sequence length="156" mass="17913">MFLEARCPEKMCSARMPEQAIRVTVTTWICKLKIFMKIILLMSLVSLFLSPAFAGTAVKLSCSLRKSVTISKFHYKLSTMKWGDHFQVASGIRQAQTTGNVPFRVTRFQNGDDLVFFPDSEAYYFFYSGMATPDRCIVQETYSYPVVELPRYKKSE</sequence>
<proteinExistence type="predicted"/>
<evidence type="ECO:0000313" key="2">
    <source>
        <dbReference type="Proteomes" id="UP000345637"/>
    </source>
</evidence>
<organism evidence="1 2">
    <name type="scientific">Raoultella planticola</name>
    <name type="common">Klebsiella planticola</name>
    <dbReference type="NCBI Taxonomy" id="575"/>
    <lineage>
        <taxon>Bacteria</taxon>
        <taxon>Pseudomonadati</taxon>
        <taxon>Pseudomonadota</taxon>
        <taxon>Gammaproteobacteria</taxon>
        <taxon>Enterobacterales</taxon>
        <taxon>Enterobacteriaceae</taxon>
        <taxon>Klebsiella/Raoultella group</taxon>
        <taxon>Raoultella</taxon>
    </lineage>
</organism>
<accession>A0A485B4S2</accession>
<reference evidence="1 2" key="1">
    <citation type="submission" date="2019-03" db="EMBL/GenBank/DDBJ databases">
        <authorList>
            <consortium name="Pathogen Informatics"/>
        </authorList>
    </citation>
    <scope>NUCLEOTIDE SEQUENCE [LARGE SCALE GENOMIC DNA]</scope>
    <source>
        <strain evidence="1 2">NCTC12998</strain>
    </source>
</reference>
<name>A0A485B4S2_RAOPL</name>
<gene>
    <name evidence="1" type="ORF">NCTC12998_03394</name>
</gene>
<dbReference type="EMBL" id="CAADJE010000023">
    <property type="protein sequence ID" value="VFS67686.1"/>
    <property type="molecule type" value="Genomic_DNA"/>
</dbReference>
<protein>
    <submittedName>
        <fullName evidence="1">Uncharacterized protein</fullName>
    </submittedName>
</protein>